<keyword evidence="4" id="KW-1185">Reference proteome</keyword>
<evidence type="ECO:0000256" key="1">
    <source>
        <dbReference type="ARBA" id="ARBA00022729"/>
    </source>
</evidence>
<dbReference type="PANTHER" id="PTHR42754:SF1">
    <property type="entry name" value="LIPOPROTEIN"/>
    <property type="match status" value="1"/>
</dbReference>
<dbReference type="InterPro" id="IPR026444">
    <property type="entry name" value="Secre_tail"/>
</dbReference>
<organism evidence="3 4">
    <name type="scientific">Taishania pollutisoli</name>
    <dbReference type="NCBI Taxonomy" id="2766479"/>
    <lineage>
        <taxon>Bacteria</taxon>
        <taxon>Pseudomonadati</taxon>
        <taxon>Bacteroidota</taxon>
        <taxon>Flavobacteriia</taxon>
        <taxon>Flavobacteriales</taxon>
        <taxon>Crocinitomicaceae</taxon>
        <taxon>Taishania</taxon>
    </lineage>
</organism>
<comment type="caution">
    <text evidence="3">The sequence shown here is derived from an EMBL/GenBank/DDBJ whole genome shotgun (WGS) entry which is preliminary data.</text>
</comment>
<dbReference type="PANTHER" id="PTHR42754">
    <property type="entry name" value="ENDOGLUCANASE"/>
    <property type="match status" value="1"/>
</dbReference>
<name>A0A8J6PMF6_9FLAO</name>
<reference evidence="3" key="1">
    <citation type="submission" date="2020-09" db="EMBL/GenBank/DDBJ databases">
        <title>Taishania pollutisoli gen. nov., sp. nov., Isolated from Tetrabromobisphenol A-Contaminated Soil.</title>
        <authorList>
            <person name="Chen Q."/>
        </authorList>
    </citation>
    <scope>NUCLEOTIDE SEQUENCE</scope>
    <source>
        <strain evidence="3">CZZ-1</strain>
    </source>
</reference>
<dbReference type="NCBIfam" id="TIGR04183">
    <property type="entry name" value="Por_Secre_tail"/>
    <property type="match status" value="1"/>
</dbReference>
<protein>
    <submittedName>
        <fullName evidence="3">T9SS type A sorting domain-containing protein</fullName>
    </submittedName>
</protein>
<dbReference type="Proteomes" id="UP000652681">
    <property type="component" value="Unassembled WGS sequence"/>
</dbReference>
<evidence type="ECO:0000259" key="2">
    <source>
        <dbReference type="Pfam" id="PF18962"/>
    </source>
</evidence>
<gene>
    <name evidence="3" type="ORF">H9Y05_00320</name>
</gene>
<dbReference type="EMBL" id="JACVEL010000001">
    <property type="protein sequence ID" value="MBC9810908.1"/>
    <property type="molecule type" value="Genomic_DNA"/>
</dbReference>
<dbReference type="AlphaFoldDB" id="A0A8J6PMF6"/>
<evidence type="ECO:0000313" key="4">
    <source>
        <dbReference type="Proteomes" id="UP000652681"/>
    </source>
</evidence>
<dbReference type="Pfam" id="PF18962">
    <property type="entry name" value="Por_Secre_tail"/>
    <property type="match status" value="1"/>
</dbReference>
<feature type="domain" description="Secretion system C-terminal sorting" evidence="2">
    <location>
        <begin position="513"/>
        <end position="585"/>
    </location>
</feature>
<accession>A0A8J6PMF6</accession>
<proteinExistence type="predicted"/>
<keyword evidence="1" id="KW-0732">Signal</keyword>
<sequence>MQRINGGWSRSVISVSNSDTAVWVGSKSANNEIRVVKTYRDSLVDWSISIGGGTSSSDRANDVVETADGYVMVGNTASFGAGGTDIIVTKVNFSGVHQWTRAIGTSSTDYGNAIIKTSDGNIAICGKVGSSTVDIAYFAKLNNSDGSFISEKQLRNGSGASEFFDLIQTADDGFLCVGKTNNDFFMMKMTAALAVTFGKKWGSGSTDELNGVVENSVNDYTVFGRTYGFGAGGSDGYAMRFTSSGSTITNVWSNTYGSVAGEEFRSVAKSGSGYLAAGWQDRDTGGQDVTWIVAIASDGNASLFRGYGSVTDTEDSEANGVTVDASGNILVAGLYSNGATHFSMMKVPSDGLFCAHSQEIGSVMNVSVPALTDQTATGFQTVTKSALLSPVIGTGDVIDRTCSTPLVALSISLIDFDGQPAGDVNKLFWTTASERNNDYFTLYRSENGNNWEKAAVLDGAGNSSEILNYEVYDEEPYYPVTYYTLKQTDYDGTATLSEVIVITRTSGEELLVMYPNPVKDEVKLLVKDTKAFVLEIFSTDSRLVEQFEFDKHQGLVIIDLSSYPNGLYQVKFIQNNKIQNSKIIIQ</sequence>
<evidence type="ECO:0000313" key="3">
    <source>
        <dbReference type="EMBL" id="MBC9810908.1"/>
    </source>
</evidence>